<gene>
    <name evidence="1" type="ORF">LCGC14_1302150</name>
</gene>
<dbReference type="AlphaFoldDB" id="A0A0F9KPM8"/>
<organism evidence="1">
    <name type="scientific">marine sediment metagenome</name>
    <dbReference type="NCBI Taxonomy" id="412755"/>
    <lineage>
        <taxon>unclassified sequences</taxon>
        <taxon>metagenomes</taxon>
        <taxon>ecological metagenomes</taxon>
    </lineage>
</organism>
<evidence type="ECO:0000313" key="1">
    <source>
        <dbReference type="EMBL" id="KKM84154.1"/>
    </source>
</evidence>
<comment type="caution">
    <text evidence="1">The sequence shown here is derived from an EMBL/GenBank/DDBJ whole genome shotgun (WGS) entry which is preliminary data.</text>
</comment>
<dbReference type="EMBL" id="LAZR01007608">
    <property type="protein sequence ID" value="KKM84154.1"/>
    <property type="molecule type" value="Genomic_DNA"/>
</dbReference>
<sequence>MTTTLLSTTSQTSRVDETTERLVRAHLKGMDSLLDLLWVPTAVQTPGGLDGRYAITCTWAQVDKRWKMYHDGEIGEPFDVLGWITEAAAQGDFHVPSSLPVDPASILDKVVEFLGKCDNTRDGGWRGRMEDSMKANQLQREAVRKVSTDEMFEHLEYNRQRIAGGSLVHLGAGKRKNIIPRKE</sequence>
<proteinExistence type="predicted"/>
<reference evidence="1" key="1">
    <citation type="journal article" date="2015" name="Nature">
        <title>Complex archaea that bridge the gap between prokaryotes and eukaryotes.</title>
        <authorList>
            <person name="Spang A."/>
            <person name="Saw J.H."/>
            <person name="Jorgensen S.L."/>
            <person name="Zaremba-Niedzwiedzka K."/>
            <person name="Martijn J."/>
            <person name="Lind A.E."/>
            <person name="van Eijk R."/>
            <person name="Schleper C."/>
            <person name="Guy L."/>
            <person name="Ettema T.J."/>
        </authorList>
    </citation>
    <scope>NUCLEOTIDE SEQUENCE</scope>
</reference>
<accession>A0A0F9KPM8</accession>
<protein>
    <submittedName>
        <fullName evidence="1">Uncharacterized protein</fullName>
    </submittedName>
</protein>
<name>A0A0F9KPM8_9ZZZZ</name>